<feature type="transmembrane region" description="Helical" evidence="2">
    <location>
        <begin position="92"/>
        <end position="118"/>
    </location>
</feature>
<name>D2VUA4_NAEGR</name>
<evidence type="ECO:0000313" key="3">
    <source>
        <dbReference type="EMBL" id="EFC39655.1"/>
    </source>
</evidence>
<evidence type="ECO:0000256" key="2">
    <source>
        <dbReference type="SAM" id="Phobius"/>
    </source>
</evidence>
<protein>
    <submittedName>
        <fullName evidence="3">Predicted protein</fullName>
    </submittedName>
</protein>
<dbReference type="EMBL" id="GG738898">
    <property type="protein sequence ID" value="EFC39655.1"/>
    <property type="molecule type" value="Genomic_DNA"/>
</dbReference>
<evidence type="ECO:0000313" key="4">
    <source>
        <dbReference type="Proteomes" id="UP000006671"/>
    </source>
</evidence>
<sequence length="165" mass="18760">MLSIDESNNPKDVEQSQTLPSLSNNQQECNQIKEQERLPQSGYLVFSMLLMLVCYTFLGSDKEKNFIQTIALIIKVLLAGLFYILHHEGVNYFILSGVSVLQIVSILVGDFPFVFYGFGNNFEIRFPASFIVSFELFCLVVNALFISKKRESNQLEVNQDNSNTI</sequence>
<evidence type="ECO:0000256" key="1">
    <source>
        <dbReference type="SAM" id="MobiDB-lite"/>
    </source>
</evidence>
<dbReference type="KEGG" id="ngr:NAEGRDRAFT_72591"/>
<keyword evidence="2" id="KW-0812">Transmembrane</keyword>
<feature type="transmembrane region" description="Helical" evidence="2">
    <location>
        <begin position="124"/>
        <end position="145"/>
    </location>
</feature>
<keyword evidence="2" id="KW-1133">Transmembrane helix</keyword>
<keyword evidence="4" id="KW-1185">Reference proteome</keyword>
<dbReference type="InParanoid" id="D2VUA4"/>
<feature type="region of interest" description="Disordered" evidence="1">
    <location>
        <begin position="1"/>
        <end position="20"/>
    </location>
</feature>
<gene>
    <name evidence="3" type="ORF">NAEGRDRAFT_72591</name>
</gene>
<keyword evidence="2" id="KW-0472">Membrane</keyword>
<dbReference type="Proteomes" id="UP000006671">
    <property type="component" value="Unassembled WGS sequence"/>
</dbReference>
<dbReference type="VEuPathDB" id="AmoebaDB:NAEGRDRAFT_72591"/>
<dbReference type="RefSeq" id="XP_002672399.1">
    <property type="nucleotide sequence ID" value="XM_002672353.1"/>
</dbReference>
<organism evidence="4">
    <name type="scientific">Naegleria gruberi</name>
    <name type="common">Amoeba</name>
    <dbReference type="NCBI Taxonomy" id="5762"/>
    <lineage>
        <taxon>Eukaryota</taxon>
        <taxon>Discoba</taxon>
        <taxon>Heterolobosea</taxon>
        <taxon>Tetramitia</taxon>
        <taxon>Eutetramitia</taxon>
        <taxon>Vahlkampfiidae</taxon>
        <taxon>Naegleria</taxon>
    </lineage>
</organism>
<reference evidence="3 4" key="1">
    <citation type="journal article" date="2010" name="Cell">
        <title>The genome of Naegleria gruberi illuminates early eukaryotic versatility.</title>
        <authorList>
            <person name="Fritz-Laylin L.K."/>
            <person name="Prochnik S.E."/>
            <person name="Ginger M.L."/>
            <person name="Dacks J.B."/>
            <person name="Carpenter M.L."/>
            <person name="Field M.C."/>
            <person name="Kuo A."/>
            <person name="Paredez A."/>
            <person name="Chapman J."/>
            <person name="Pham J."/>
            <person name="Shu S."/>
            <person name="Neupane R."/>
            <person name="Cipriano M."/>
            <person name="Mancuso J."/>
            <person name="Tu H."/>
            <person name="Salamov A."/>
            <person name="Lindquist E."/>
            <person name="Shapiro H."/>
            <person name="Lucas S."/>
            <person name="Grigoriev I.V."/>
            <person name="Cande W.Z."/>
            <person name="Fulton C."/>
            <person name="Rokhsar D.S."/>
            <person name="Dawson S.C."/>
        </authorList>
    </citation>
    <scope>NUCLEOTIDE SEQUENCE [LARGE SCALE GENOMIC DNA]</scope>
    <source>
        <strain evidence="3 4">NEG-M</strain>
    </source>
</reference>
<feature type="transmembrane region" description="Helical" evidence="2">
    <location>
        <begin position="42"/>
        <end position="60"/>
    </location>
</feature>
<proteinExistence type="predicted"/>
<accession>D2VUA4</accession>
<dbReference type="GeneID" id="8857667"/>
<feature type="transmembrane region" description="Helical" evidence="2">
    <location>
        <begin position="66"/>
        <end position="85"/>
    </location>
</feature>
<dbReference type="AlphaFoldDB" id="D2VUA4"/>